<dbReference type="InterPro" id="IPR058533">
    <property type="entry name" value="Cation_efflux_TM"/>
</dbReference>
<evidence type="ECO:0000256" key="1">
    <source>
        <dbReference type="ARBA" id="ARBA00004166"/>
    </source>
</evidence>
<evidence type="ECO:0000256" key="13">
    <source>
        <dbReference type="ARBA" id="ARBA00023034"/>
    </source>
</evidence>
<dbReference type="GO" id="GO:0015297">
    <property type="term" value="F:antiporter activity"/>
    <property type="evidence" value="ECO:0007669"/>
    <property type="project" value="UniProtKB-KW"/>
</dbReference>
<evidence type="ECO:0000256" key="11">
    <source>
        <dbReference type="ARBA" id="ARBA00022906"/>
    </source>
</evidence>
<dbReference type="AlphaFoldDB" id="A0ABD2PMK9"/>
<dbReference type="Proteomes" id="UP001626550">
    <property type="component" value="Unassembled WGS sequence"/>
</dbReference>
<evidence type="ECO:0000256" key="9">
    <source>
        <dbReference type="ARBA" id="ARBA00022723"/>
    </source>
</evidence>
<dbReference type="InterPro" id="IPR027469">
    <property type="entry name" value="Cation_efflux_TMD_sf"/>
</dbReference>
<dbReference type="GO" id="GO:0006829">
    <property type="term" value="P:zinc ion transport"/>
    <property type="evidence" value="ECO:0007669"/>
    <property type="project" value="UniProtKB-KW"/>
</dbReference>
<protein>
    <recommendedName>
        <fullName evidence="17">Proton-coupled zinc antiporter SLC30A5</fullName>
    </recommendedName>
    <alternativeName>
        <fullName evidence="19">Solute carrier family 30 member 5</fullName>
    </alternativeName>
    <alternativeName>
        <fullName evidence="18">Zinc transporter 5</fullName>
    </alternativeName>
</protein>
<keyword evidence="6" id="KW-0813">Transport</keyword>
<evidence type="ECO:0000256" key="12">
    <source>
        <dbReference type="ARBA" id="ARBA00022989"/>
    </source>
</evidence>
<dbReference type="EMBL" id="JBJKFK010005111">
    <property type="protein sequence ID" value="KAL3308514.1"/>
    <property type="molecule type" value="Genomic_DNA"/>
</dbReference>
<name>A0ABD2PMK9_9PLAT</name>
<keyword evidence="13" id="KW-0333">Golgi apparatus</keyword>
<evidence type="ECO:0000256" key="5">
    <source>
        <dbReference type="ARBA" id="ARBA00008873"/>
    </source>
</evidence>
<accession>A0ABD2PMK9</accession>
<keyword evidence="9" id="KW-0479">Metal-binding</keyword>
<dbReference type="InterPro" id="IPR002524">
    <property type="entry name" value="Cation_efflux"/>
</dbReference>
<comment type="catalytic activity">
    <reaction evidence="20">
        <text>Zn(2+)(in) + 2 H(+)(out) = Zn(2+)(out) + 2 H(+)(in)</text>
        <dbReference type="Rhea" id="RHEA:72627"/>
        <dbReference type="ChEBI" id="CHEBI:15378"/>
        <dbReference type="ChEBI" id="CHEBI:29105"/>
    </reaction>
</comment>
<evidence type="ECO:0000256" key="3">
    <source>
        <dbReference type="ARBA" id="ARBA00004557"/>
    </source>
</evidence>
<dbReference type="NCBIfam" id="TIGR01297">
    <property type="entry name" value="CDF"/>
    <property type="match status" value="1"/>
</dbReference>
<comment type="similarity">
    <text evidence="5">Belongs to the cation diffusion facilitator (CDF) transporter (TC 2.A.4) family. SLC30A subfamily.</text>
</comment>
<sequence>MSVGHPEGQHKSNFIHHFYDLYENFGLSDHKLGAILLAFASFGRVMLSYIFRTLSINLGGSKRLNALNTILSLIYIAPLFALNYIFNLQVEVGGNLLGLNTAPSSESVSWHVKHTLAGIFKESASRKIFAFLCLNLGFTFVELIYGVWTNSLGLISDGFHMFFDCAALVMGLYASVVGHWNPDKTFTFGYHRTEILSGFINSLFLIIISISIFLKAISRVFYPPEIITDRLLVSLI</sequence>
<evidence type="ECO:0000256" key="14">
    <source>
        <dbReference type="ARBA" id="ARBA00023065"/>
    </source>
</evidence>
<keyword evidence="8 21" id="KW-0812">Transmembrane</keyword>
<keyword evidence="10" id="KW-0862">Zinc</keyword>
<evidence type="ECO:0000313" key="24">
    <source>
        <dbReference type="Proteomes" id="UP001626550"/>
    </source>
</evidence>
<feature type="domain" description="Cation efflux protein transmembrane" evidence="22">
    <location>
        <begin position="128"/>
        <end position="233"/>
    </location>
</feature>
<proteinExistence type="inferred from homology"/>
<feature type="transmembrane region" description="Helical" evidence="21">
    <location>
        <begin position="32"/>
        <end position="54"/>
    </location>
</feature>
<feature type="transmembrane region" description="Helical" evidence="21">
    <location>
        <begin position="66"/>
        <end position="86"/>
    </location>
</feature>
<keyword evidence="7" id="KW-0050">Antiport</keyword>
<dbReference type="PANTHER" id="PTHR45755:SF1">
    <property type="entry name" value="PROTON-COUPLED ZINC ANTIPORTER SLC30A5"/>
    <property type="match status" value="1"/>
</dbReference>
<evidence type="ECO:0000256" key="10">
    <source>
        <dbReference type="ARBA" id="ARBA00022833"/>
    </source>
</evidence>
<dbReference type="SUPFAM" id="SSF161111">
    <property type="entry name" value="Cation efflux protein transmembrane domain-like"/>
    <property type="match status" value="1"/>
</dbReference>
<keyword evidence="15 21" id="KW-0472">Membrane</keyword>
<comment type="subunit">
    <text evidence="16">Heterodimer with SLC30A6/ZNT6; form a functional zinc ion transmembrane transporter.</text>
</comment>
<dbReference type="Gene3D" id="1.20.1510.10">
    <property type="entry name" value="Cation efflux protein transmembrane domain"/>
    <property type="match status" value="1"/>
</dbReference>
<evidence type="ECO:0000256" key="8">
    <source>
        <dbReference type="ARBA" id="ARBA00022692"/>
    </source>
</evidence>
<keyword evidence="14" id="KW-0406">Ion transport</keyword>
<dbReference type="PANTHER" id="PTHR45755">
    <property type="match status" value="1"/>
</dbReference>
<evidence type="ECO:0000259" key="22">
    <source>
        <dbReference type="Pfam" id="PF01545"/>
    </source>
</evidence>
<comment type="caution">
    <text evidence="23">The sequence shown here is derived from an EMBL/GenBank/DDBJ whole genome shotgun (WGS) entry which is preliminary data.</text>
</comment>
<dbReference type="GO" id="GO:0046872">
    <property type="term" value="F:metal ion binding"/>
    <property type="evidence" value="ECO:0007669"/>
    <property type="project" value="UniProtKB-KW"/>
</dbReference>
<evidence type="ECO:0000256" key="7">
    <source>
        <dbReference type="ARBA" id="ARBA00022449"/>
    </source>
</evidence>
<evidence type="ECO:0000256" key="16">
    <source>
        <dbReference type="ARBA" id="ARBA00038531"/>
    </source>
</evidence>
<evidence type="ECO:0000256" key="21">
    <source>
        <dbReference type="SAM" id="Phobius"/>
    </source>
</evidence>
<evidence type="ECO:0000256" key="6">
    <source>
        <dbReference type="ARBA" id="ARBA00022448"/>
    </source>
</evidence>
<evidence type="ECO:0000313" key="23">
    <source>
        <dbReference type="EMBL" id="KAL3308514.1"/>
    </source>
</evidence>
<feature type="transmembrane region" description="Helical" evidence="21">
    <location>
        <begin position="195"/>
        <end position="214"/>
    </location>
</feature>
<dbReference type="GO" id="GO:0032580">
    <property type="term" value="C:Golgi cisterna membrane"/>
    <property type="evidence" value="ECO:0007669"/>
    <property type="project" value="UniProtKB-SubCell"/>
</dbReference>
<evidence type="ECO:0000256" key="2">
    <source>
        <dbReference type="ARBA" id="ARBA00004205"/>
    </source>
</evidence>
<keyword evidence="12 21" id="KW-1133">Transmembrane helix</keyword>
<dbReference type="Pfam" id="PF01545">
    <property type="entry name" value="Cation_efflux"/>
    <property type="match status" value="1"/>
</dbReference>
<keyword evidence="24" id="KW-1185">Reference proteome</keyword>
<gene>
    <name evidence="23" type="ORF">Ciccas_012955</name>
</gene>
<reference evidence="23 24" key="1">
    <citation type="submission" date="2024-11" db="EMBL/GenBank/DDBJ databases">
        <title>Adaptive evolution of stress response genes in parasites aligns with host niche diversity.</title>
        <authorList>
            <person name="Hahn C."/>
            <person name="Resl P."/>
        </authorList>
    </citation>
    <scope>NUCLEOTIDE SEQUENCE [LARGE SCALE GENOMIC DNA]</scope>
    <source>
        <strain evidence="23">EGGRZ-B1_66</strain>
        <tissue evidence="23">Body</tissue>
    </source>
</reference>
<evidence type="ECO:0000256" key="18">
    <source>
        <dbReference type="ARBA" id="ARBA00042038"/>
    </source>
</evidence>
<evidence type="ECO:0000256" key="19">
    <source>
        <dbReference type="ARBA" id="ARBA00042217"/>
    </source>
</evidence>
<evidence type="ECO:0000256" key="20">
    <source>
        <dbReference type="ARBA" id="ARBA00048349"/>
    </source>
</evidence>
<feature type="transmembrane region" description="Helical" evidence="21">
    <location>
        <begin position="128"/>
        <end position="148"/>
    </location>
</feature>
<organism evidence="23 24">
    <name type="scientific">Cichlidogyrus casuarinus</name>
    <dbReference type="NCBI Taxonomy" id="1844966"/>
    <lineage>
        <taxon>Eukaryota</taxon>
        <taxon>Metazoa</taxon>
        <taxon>Spiralia</taxon>
        <taxon>Lophotrochozoa</taxon>
        <taxon>Platyhelminthes</taxon>
        <taxon>Monogenea</taxon>
        <taxon>Monopisthocotylea</taxon>
        <taxon>Dactylogyridea</taxon>
        <taxon>Ancyrocephalidae</taxon>
        <taxon>Cichlidogyrus</taxon>
    </lineage>
</organism>
<dbReference type="GO" id="GO:0012507">
    <property type="term" value="C:ER to Golgi transport vesicle membrane"/>
    <property type="evidence" value="ECO:0007669"/>
    <property type="project" value="UniProtKB-SubCell"/>
</dbReference>
<comment type="subcellular location">
    <subcellularLocation>
        <location evidence="3">Cytoplasmic vesicle</location>
        <location evidence="3">COPII-coated vesicle membrane</location>
        <topology evidence="3">Multi-pass membrane protein</topology>
    </subcellularLocation>
    <subcellularLocation>
        <location evidence="4">Cytoplasmic vesicle</location>
        <location evidence="4">Secretory vesicle membrane</location>
        <topology evidence="4">Multi-pass membrane protein</topology>
    </subcellularLocation>
    <subcellularLocation>
        <location evidence="2">Golgi apparatus</location>
        <location evidence="2">Golgi stack membrane</location>
        <topology evidence="2">Multi-pass membrane protein</topology>
    </subcellularLocation>
    <subcellularLocation>
        <location evidence="1">Golgi apparatus</location>
        <location evidence="1">trans-Golgi network membrane</location>
        <topology evidence="1">Multi-pass membrane protein</topology>
    </subcellularLocation>
</comment>
<evidence type="ECO:0000256" key="17">
    <source>
        <dbReference type="ARBA" id="ARBA00040846"/>
    </source>
</evidence>
<evidence type="ECO:0000256" key="15">
    <source>
        <dbReference type="ARBA" id="ARBA00023136"/>
    </source>
</evidence>
<dbReference type="InterPro" id="IPR045316">
    <property type="entry name" value="Msc2-like"/>
</dbReference>
<evidence type="ECO:0000256" key="4">
    <source>
        <dbReference type="ARBA" id="ARBA00004638"/>
    </source>
</evidence>
<keyword evidence="11" id="KW-0864">Zinc transport</keyword>
<feature type="transmembrane region" description="Helical" evidence="21">
    <location>
        <begin position="160"/>
        <end position="180"/>
    </location>
</feature>